<protein>
    <submittedName>
        <fullName evidence="1">Uncharacterized protein</fullName>
    </submittedName>
</protein>
<keyword evidence="2" id="KW-1185">Reference proteome</keyword>
<accession>A0A834WVC8</accession>
<evidence type="ECO:0000313" key="1">
    <source>
        <dbReference type="EMBL" id="KAF7833028.1"/>
    </source>
</evidence>
<reference evidence="1" key="1">
    <citation type="submission" date="2020-09" db="EMBL/GenBank/DDBJ databases">
        <title>Genome-Enabled Discovery of Anthraquinone Biosynthesis in Senna tora.</title>
        <authorList>
            <person name="Kang S.-H."/>
            <person name="Pandey R.P."/>
            <person name="Lee C.-M."/>
            <person name="Sim J.-S."/>
            <person name="Jeong J.-T."/>
            <person name="Choi B.-S."/>
            <person name="Jung M."/>
            <person name="Ginzburg D."/>
            <person name="Zhao K."/>
            <person name="Won S.Y."/>
            <person name="Oh T.-J."/>
            <person name="Yu Y."/>
            <person name="Kim N.-H."/>
            <person name="Lee O.R."/>
            <person name="Lee T.-H."/>
            <person name="Bashyal P."/>
            <person name="Kim T.-S."/>
            <person name="Lee W.-H."/>
            <person name="Kawkins C."/>
            <person name="Kim C.-K."/>
            <person name="Kim J.S."/>
            <person name="Ahn B.O."/>
            <person name="Rhee S.Y."/>
            <person name="Sohng J.K."/>
        </authorList>
    </citation>
    <scope>NUCLEOTIDE SEQUENCE</scope>
    <source>
        <tissue evidence="1">Leaf</tissue>
    </source>
</reference>
<name>A0A834WVC8_9FABA</name>
<sequence>MAGVRWLAERESVRVKRTRE</sequence>
<evidence type="ECO:0000313" key="2">
    <source>
        <dbReference type="Proteomes" id="UP000634136"/>
    </source>
</evidence>
<comment type="caution">
    <text evidence="1">The sequence shown here is derived from an EMBL/GenBank/DDBJ whole genome shotgun (WGS) entry which is preliminary data.</text>
</comment>
<dbReference type="EMBL" id="JAAIUW010000005">
    <property type="protein sequence ID" value="KAF7833028.1"/>
    <property type="molecule type" value="Genomic_DNA"/>
</dbReference>
<gene>
    <name evidence="1" type="ORF">G2W53_015361</name>
</gene>
<proteinExistence type="predicted"/>
<organism evidence="1 2">
    <name type="scientific">Senna tora</name>
    <dbReference type="NCBI Taxonomy" id="362788"/>
    <lineage>
        <taxon>Eukaryota</taxon>
        <taxon>Viridiplantae</taxon>
        <taxon>Streptophyta</taxon>
        <taxon>Embryophyta</taxon>
        <taxon>Tracheophyta</taxon>
        <taxon>Spermatophyta</taxon>
        <taxon>Magnoliopsida</taxon>
        <taxon>eudicotyledons</taxon>
        <taxon>Gunneridae</taxon>
        <taxon>Pentapetalae</taxon>
        <taxon>rosids</taxon>
        <taxon>fabids</taxon>
        <taxon>Fabales</taxon>
        <taxon>Fabaceae</taxon>
        <taxon>Caesalpinioideae</taxon>
        <taxon>Cassia clade</taxon>
        <taxon>Senna</taxon>
    </lineage>
</organism>
<dbReference type="Proteomes" id="UP000634136">
    <property type="component" value="Unassembled WGS sequence"/>
</dbReference>
<dbReference type="AlphaFoldDB" id="A0A834WVC8"/>